<dbReference type="InterPro" id="IPR015797">
    <property type="entry name" value="NUDIX_hydrolase-like_dom_sf"/>
</dbReference>
<dbReference type="PANTHER" id="PTHR43046:SF14">
    <property type="entry name" value="MUTT_NUDIX FAMILY PROTEIN"/>
    <property type="match status" value="1"/>
</dbReference>
<evidence type="ECO:0000259" key="4">
    <source>
        <dbReference type="PROSITE" id="PS51462"/>
    </source>
</evidence>
<comment type="similarity">
    <text evidence="3">Belongs to the Nudix hydrolase family.</text>
</comment>
<keyword evidence="2 3" id="KW-0378">Hydrolase</keyword>
<sequence>MTLIALWEVQALKIRATVICAHEEHILFVRKARSKWALPGGKVESDERPVGAAERELEEETGLNVDSLLYLQELKTRDTLHHVFEASVVNIDQARPCNEIVDCQWYAYGALDELDTTDATRHIVKSFLRRL</sequence>
<evidence type="ECO:0000256" key="1">
    <source>
        <dbReference type="ARBA" id="ARBA00001946"/>
    </source>
</evidence>
<protein>
    <submittedName>
        <fullName evidence="5">RppH_3 protein</fullName>
    </submittedName>
</protein>
<dbReference type="PROSITE" id="PS00893">
    <property type="entry name" value="NUDIX_BOX"/>
    <property type="match status" value="1"/>
</dbReference>
<dbReference type="PRINTS" id="PR00502">
    <property type="entry name" value="NUDIXFAMILY"/>
</dbReference>
<evidence type="ECO:0000256" key="2">
    <source>
        <dbReference type="ARBA" id="ARBA00022801"/>
    </source>
</evidence>
<feature type="domain" description="Nudix hydrolase" evidence="4">
    <location>
        <begin position="11"/>
        <end position="129"/>
    </location>
</feature>
<dbReference type="EMBL" id="JXCQ01000044">
    <property type="protein sequence ID" value="KIR20570.1"/>
    <property type="molecule type" value="Genomic_DNA"/>
</dbReference>
<dbReference type="SUPFAM" id="SSF55811">
    <property type="entry name" value="Nudix"/>
    <property type="match status" value="1"/>
</dbReference>
<dbReference type="PATRIC" id="fig|294.125.peg.4133"/>
<dbReference type="Pfam" id="PF00293">
    <property type="entry name" value="NUDIX"/>
    <property type="match status" value="1"/>
</dbReference>
<dbReference type="GO" id="GO:0016787">
    <property type="term" value="F:hydrolase activity"/>
    <property type="evidence" value="ECO:0007669"/>
    <property type="project" value="UniProtKB-KW"/>
</dbReference>
<organism evidence="5 6">
    <name type="scientific">Pseudomonas fluorescens</name>
    <dbReference type="NCBI Taxonomy" id="294"/>
    <lineage>
        <taxon>Bacteria</taxon>
        <taxon>Pseudomonadati</taxon>
        <taxon>Pseudomonadota</taxon>
        <taxon>Gammaproteobacteria</taxon>
        <taxon>Pseudomonadales</taxon>
        <taxon>Pseudomonadaceae</taxon>
        <taxon>Pseudomonas</taxon>
    </lineage>
</organism>
<reference evidence="5 6" key="1">
    <citation type="submission" date="2015-01" db="EMBL/GenBank/DDBJ databases">
        <title>Genome sequence of the beneficial rhizobacterium Pseudomonas fluorescens 2-79.</title>
        <authorList>
            <person name="Thuermer A."/>
            <person name="Daniel R."/>
        </authorList>
    </citation>
    <scope>NUCLEOTIDE SEQUENCE [LARGE SCALE GENOMIC DNA]</scope>
    <source>
        <strain evidence="5 6">2-79</strain>
    </source>
</reference>
<dbReference type="InterPro" id="IPR020476">
    <property type="entry name" value="Nudix_hydrolase"/>
</dbReference>
<dbReference type="PANTHER" id="PTHR43046">
    <property type="entry name" value="GDP-MANNOSE MANNOSYL HYDROLASE"/>
    <property type="match status" value="1"/>
</dbReference>
<evidence type="ECO:0000313" key="6">
    <source>
        <dbReference type="Proteomes" id="UP000032210"/>
    </source>
</evidence>
<dbReference type="Proteomes" id="UP000032210">
    <property type="component" value="Unassembled WGS sequence"/>
</dbReference>
<evidence type="ECO:0000313" key="5">
    <source>
        <dbReference type="EMBL" id="KIR20570.1"/>
    </source>
</evidence>
<dbReference type="CDD" id="cd04667">
    <property type="entry name" value="NUDIX_Hydrolase"/>
    <property type="match status" value="1"/>
</dbReference>
<dbReference type="InterPro" id="IPR020084">
    <property type="entry name" value="NUDIX_hydrolase_CS"/>
</dbReference>
<accession>A0A0D0TIJ1</accession>
<comment type="caution">
    <text evidence="5">The sequence shown here is derived from an EMBL/GenBank/DDBJ whole genome shotgun (WGS) entry which is preliminary data.</text>
</comment>
<dbReference type="AlphaFoldDB" id="A0A0D0TIJ1"/>
<proteinExistence type="inferred from homology"/>
<gene>
    <name evidence="5" type="primary">rppH_3</name>
    <name evidence="5" type="ORF">PFLU3_40270</name>
</gene>
<dbReference type="InterPro" id="IPR000086">
    <property type="entry name" value="NUDIX_hydrolase_dom"/>
</dbReference>
<evidence type="ECO:0000256" key="3">
    <source>
        <dbReference type="RuleBase" id="RU003476"/>
    </source>
</evidence>
<name>A0A0D0TIJ1_PSEFL</name>
<dbReference type="PROSITE" id="PS51462">
    <property type="entry name" value="NUDIX"/>
    <property type="match status" value="1"/>
</dbReference>
<dbReference type="Gene3D" id="3.90.79.10">
    <property type="entry name" value="Nucleoside Triphosphate Pyrophosphohydrolase"/>
    <property type="match status" value="1"/>
</dbReference>
<comment type="cofactor">
    <cofactor evidence="1">
        <name>Mg(2+)</name>
        <dbReference type="ChEBI" id="CHEBI:18420"/>
    </cofactor>
</comment>